<dbReference type="InterPro" id="IPR020816">
    <property type="entry name" value="Histone-like_DNA-bd_CS"/>
</dbReference>
<dbReference type="GO" id="GO:0030527">
    <property type="term" value="F:structural constituent of chromatin"/>
    <property type="evidence" value="ECO:0007669"/>
    <property type="project" value="InterPro"/>
</dbReference>
<dbReference type="InterPro" id="IPR000119">
    <property type="entry name" value="Hist_DNA-bd"/>
</dbReference>
<dbReference type="AlphaFoldDB" id="A0A3B1CPP4"/>
<name>A0A3B1CPP4_9ZZZZ</name>
<dbReference type="SUPFAM" id="SSF47729">
    <property type="entry name" value="IHF-like DNA-binding proteins"/>
    <property type="match status" value="1"/>
</dbReference>
<dbReference type="GO" id="GO:0005829">
    <property type="term" value="C:cytosol"/>
    <property type="evidence" value="ECO:0007669"/>
    <property type="project" value="TreeGrafter"/>
</dbReference>
<evidence type="ECO:0000313" key="2">
    <source>
        <dbReference type="EMBL" id="VAX30282.1"/>
    </source>
</evidence>
<dbReference type="PANTHER" id="PTHR33175">
    <property type="entry name" value="DNA-BINDING PROTEIN HU"/>
    <property type="match status" value="1"/>
</dbReference>
<dbReference type="CDD" id="cd13836">
    <property type="entry name" value="IHF_B"/>
    <property type="match status" value="1"/>
</dbReference>
<dbReference type="Pfam" id="PF00216">
    <property type="entry name" value="Bac_DNA_binding"/>
    <property type="match status" value="1"/>
</dbReference>
<sequence>MTRSELIEKVSERLEGFTLKQAEIIVETFFETLSEAIGRGEKVELRGFGNFRIKTRNPRKARNPKTGQSVEVPGKKVVYFRTGKELRDLLNSGTGKG</sequence>
<dbReference type="SMART" id="SM00411">
    <property type="entry name" value="BHL"/>
    <property type="match status" value="1"/>
</dbReference>
<dbReference type="PROSITE" id="PS00045">
    <property type="entry name" value="HISTONE_LIKE"/>
    <property type="match status" value="1"/>
</dbReference>
<dbReference type="EMBL" id="UOGI01000071">
    <property type="protein sequence ID" value="VAX30282.1"/>
    <property type="molecule type" value="Genomic_DNA"/>
</dbReference>
<proteinExistence type="predicted"/>
<protein>
    <submittedName>
        <fullName evidence="2">Integration host factor beta subunit</fullName>
    </submittedName>
</protein>
<dbReference type="PRINTS" id="PR01727">
    <property type="entry name" value="DNABINDINGHU"/>
</dbReference>
<dbReference type="PANTHER" id="PTHR33175:SF3">
    <property type="entry name" value="DNA-BINDING PROTEIN HU-BETA"/>
    <property type="match status" value="1"/>
</dbReference>
<organism evidence="2">
    <name type="scientific">hydrothermal vent metagenome</name>
    <dbReference type="NCBI Taxonomy" id="652676"/>
    <lineage>
        <taxon>unclassified sequences</taxon>
        <taxon>metagenomes</taxon>
        <taxon>ecological metagenomes</taxon>
    </lineage>
</organism>
<evidence type="ECO:0000256" key="1">
    <source>
        <dbReference type="ARBA" id="ARBA00023125"/>
    </source>
</evidence>
<dbReference type="GO" id="GO:0003677">
    <property type="term" value="F:DNA binding"/>
    <property type="evidence" value="ECO:0007669"/>
    <property type="project" value="UniProtKB-KW"/>
</dbReference>
<gene>
    <name evidence="2" type="ORF">MNBD_NITROSPIRAE03-1472</name>
</gene>
<dbReference type="Gene3D" id="4.10.520.10">
    <property type="entry name" value="IHF-like DNA-binding proteins"/>
    <property type="match status" value="1"/>
</dbReference>
<reference evidence="2" key="1">
    <citation type="submission" date="2018-06" db="EMBL/GenBank/DDBJ databases">
        <authorList>
            <person name="Zhirakovskaya E."/>
        </authorList>
    </citation>
    <scope>NUCLEOTIDE SEQUENCE</scope>
</reference>
<accession>A0A3B1CPP4</accession>
<dbReference type="InterPro" id="IPR010992">
    <property type="entry name" value="IHF-like_DNA-bd_dom_sf"/>
</dbReference>
<keyword evidence="1" id="KW-0238">DNA-binding</keyword>